<dbReference type="GO" id="GO:0005516">
    <property type="term" value="F:calmodulin binding"/>
    <property type="evidence" value="ECO:0007669"/>
    <property type="project" value="UniProtKB-KW"/>
</dbReference>
<keyword evidence="7" id="KW-0547">Nucleotide-binding</keyword>
<dbReference type="GO" id="GO:0019674">
    <property type="term" value="P:NAD+ metabolic process"/>
    <property type="evidence" value="ECO:0007669"/>
    <property type="project" value="InterPro"/>
</dbReference>
<keyword evidence="20" id="KW-1185">Reference proteome</keyword>
<keyword evidence="13" id="KW-0520">NAD</keyword>
<evidence type="ECO:0000256" key="7">
    <source>
        <dbReference type="ARBA" id="ARBA00022741"/>
    </source>
</evidence>
<gene>
    <name evidence="19" type="primary">LOC112295308</name>
    <name evidence="18" type="ORF">PHYPA_022634</name>
</gene>
<evidence type="ECO:0000256" key="10">
    <source>
        <dbReference type="ARBA" id="ARBA00022857"/>
    </source>
</evidence>
<reference evidence="18 20" key="2">
    <citation type="journal article" date="2018" name="Plant J.">
        <title>The Physcomitrella patens chromosome-scale assembly reveals moss genome structure and evolution.</title>
        <authorList>
            <person name="Lang D."/>
            <person name="Ullrich K.K."/>
            <person name="Murat F."/>
            <person name="Fuchs J."/>
            <person name="Jenkins J."/>
            <person name="Haas F.B."/>
            <person name="Piednoel M."/>
            <person name="Gundlach H."/>
            <person name="Van Bel M."/>
            <person name="Meyberg R."/>
            <person name="Vives C."/>
            <person name="Morata J."/>
            <person name="Symeonidi A."/>
            <person name="Hiss M."/>
            <person name="Muchero W."/>
            <person name="Kamisugi Y."/>
            <person name="Saleh O."/>
            <person name="Blanc G."/>
            <person name="Decker E.L."/>
            <person name="van Gessel N."/>
            <person name="Grimwood J."/>
            <person name="Hayes R.D."/>
            <person name="Graham S.W."/>
            <person name="Gunter L.E."/>
            <person name="McDaniel S.F."/>
            <person name="Hoernstein S.N.W."/>
            <person name="Larsson A."/>
            <person name="Li F.W."/>
            <person name="Perroud P.F."/>
            <person name="Phillips J."/>
            <person name="Ranjan P."/>
            <person name="Rokshar D.S."/>
            <person name="Rothfels C.J."/>
            <person name="Schneider L."/>
            <person name="Shu S."/>
            <person name="Stevenson D.W."/>
            <person name="Thummler F."/>
            <person name="Tillich M."/>
            <person name="Villarreal Aguilar J.C."/>
            <person name="Widiez T."/>
            <person name="Wong G.K."/>
            <person name="Wymore A."/>
            <person name="Zhang Y."/>
            <person name="Zimmer A.D."/>
            <person name="Quatrano R.S."/>
            <person name="Mayer K.F.X."/>
            <person name="Goodstein D."/>
            <person name="Casacuberta J.M."/>
            <person name="Vandepoele K."/>
            <person name="Reski R."/>
            <person name="Cuming A.C."/>
            <person name="Tuskan G.A."/>
            <person name="Maumus F."/>
            <person name="Salse J."/>
            <person name="Schmutz J."/>
            <person name="Rensing S.A."/>
        </authorList>
    </citation>
    <scope>NUCLEOTIDE SEQUENCE [LARGE SCALE GENOMIC DNA]</scope>
    <source>
        <strain evidence="19 20">cv. Gransden 2004</strain>
    </source>
</reference>
<dbReference type="EnsemblPlants" id="Pp3c18_2030V3.1">
    <property type="protein sequence ID" value="PAC:32982047.CDS.1"/>
    <property type="gene ID" value="Pp3c18_2030"/>
</dbReference>
<accession>A0A2K1IZP0</accession>
<dbReference type="InterPro" id="IPR002504">
    <property type="entry name" value="NADK"/>
</dbReference>
<comment type="similarity">
    <text evidence="2">Belongs to the NAD kinase family.</text>
</comment>
<keyword evidence="9" id="KW-0067">ATP-binding</keyword>
<evidence type="ECO:0000256" key="1">
    <source>
        <dbReference type="ARBA" id="ARBA00004229"/>
    </source>
</evidence>
<evidence type="ECO:0000259" key="17">
    <source>
        <dbReference type="Pfam" id="PF22741"/>
    </source>
</evidence>
<evidence type="ECO:0000256" key="12">
    <source>
        <dbReference type="ARBA" id="ARBA00022946"/>
    </source>
</evidence>
<dbReference type="STRING" id="3218.A0A2K1IZP0"/>
<dbReference type="FunCoup" id="A0A2K1IZP0">
    <property type="interactions" value="2297"/>
</dbReference>
<feature type="compositionally biased region" description="Polar residues" evidence="16">
    <location>
        <begin position="393"/>
        <end position="410"/>
    </location>
</feature>
<dbReference type="GO" id="GO:0003951">
    <property type="term" value="F:NAD+ kinase activity"/>
    <property type="evidence" value="ECO:0000318"/>
    <property type="project" value="GO_Central"/>
</dbReference>
<comment type="function">
    <text evidence="15">Involved in chlorophyll synthesis and chloroplast protection against oxidative damage.</text>
</comment>
<evidence type="ECO:0000256" key="2">
    <source>
        <dbReference type="ARBA" id="ARBA00010995"/>
    </source>
</evidence>
<proteinExistence type="inferred from homology"/>
<dbReference type="GeneID" id="112295308"/>
<dbReference type="Gramene" id="Pp3c18_2030V3.1">
    <property type="protein sequence ID" value="PAC:32982047.CDS.1"/>
    <property type="gene ID" value="Pp3c18_2030"/>
</dbReference>
<keyword evidence="12" id="KW-0809">Transit peptide</keyword>
<dbReference type="OMA" id="SEGEMNY"/>
<dbReference type="EC" id="2.7.1.23" evidence="3"/>
<keyword evidence="5" id="KW-0934">Plastid</keyword>
<dbReference type="EMBL" id="ABEU02000018">
    <property type="protein sequence ID" value="PNR34736.1"/>
    <property type="molecule type" value="Genomic_DNA"/>
</dbReference>
<dbReference type="GO" id="GO:0009507">
    <property type="term" value="C:chloroplast"/>
    <property type="evidence" value="ECO:0007669"/>
    <property type="project" value="UniProtKB-SubCell"/>
</dbReference>
<evidence type="ECO:0000313" key="18">
    <source>
        <dbReference type="EMBL" id="PNR34736.1"/>
    </source>
</evidence>
<organism evidence="18">
    <name type="scientific">Physcomitrium patens</name>
    <name type="common">Spreading-leaved earth moss</name>
    <name type="synonym">Physcomitrella patens</name>
    <dbReference type="NCBI Taxonomy" id="3218"/>
    <lineage>
        <taxon>Eukaryota</taxon>
        <taxon>Viridiplantae</taxon>
        <taxon>Streptophyta</taxon>
        <taxon>Embryophyta</taxon>
        <taxon>Bryophyta</taxon>
        <taxon>Bryophytina</taxon>
        <taxon>Bryopsida</taxon>
        <taxon>Funariidae</taxon>
        <taxon>Funariales</taxon>
        <taxon>Funariaceae</taxon>
        <taxon>Physcomitrium</taxon>
    </lineage>
</organism>
<feature type="region of interest" description="Disordered" evidence="16">
    <location>
        <begin position="388"/>
        <end position="462"/>
    </location>
</feature>
<evidence type="ECO:0000256" key="13">
    <source>
        <dbReference type="ARBA" id="ARBA00023027"/>
    </source>
</evidence>
<sequence length="996" mass="109517">MATAVYNIVLGLPQTDVPRRACGVRWDRNHSHGRGSSTWLRRLERGFMSCNANKIGSPPPKARWPVDAISNEALSAEWTPSLSIEEVVQLQAQEEESRLFRNGPPPGDLAEVEAYCRIHRLAEVLHAAVMSSLRTLTLVQAGYANDRDIPVLEEKVVAGLARIGAILQQGRLEVVGSRQFVNMVNSPGFVPPLARLRAELKESCESLQKALETCLYPSLIPESIYRPLQRLHNICYDAGFPRLPGSPDHADIPNLAAVKLCPFQGGNPNLNQNEEIAFWRGGQVTEEGVEWLLQQGFKVVVDMRAEQSGSPFVQSMLETAEKTGKLRIIKMPVPFRTAPTAEQVEEFAKLVAVPENKPLYLHSQGGVGRACAMVSRWREYVLQLSGEGMRNPTKGSLDSSNFSSDGNTSDDVGAALRFPTDDSADEGASDYSNSRSLDAGDRDAKDSITPMEISSSGDEDDQRMITAVKSSFEAQRPGPNVFNKSSMSQFMKRRKTTPQGAGPVIGISDLAESTARRDQIGGIAGPAGQWRLAEPGIPRANAGNDSLVTEPRGFPETSEENGRLNQQTGAHSDVAGEEIRNESSNGAAVDGEVSSRSEQPVVRNGGLVRVDPAESQGRSEVENAPIVEGDMCASTTGVVRVQSRRKAEMYLVRTDGFSCTRERVKESTLAFTHPSTQQQMLMWKTPPKTVLLLKKLGMELMDQAQTVASYLFHQEGMNVMVEPDVHDVFARIPGYGFVQTFYNQDTSELHEMVDFVVCLGGDGVILHASNLFREAVPPVISFNLGSLGFLTSHAFEAFKGDLKSIIHGSGVYITLRMRLRCELFRNGKPIPGKVFEVLNEVVVDRGSNPYLCKIECYERSRLITKVQADGVIVATPTGSTAYSTAAGGSMVHPNVPCMLFTPICPHSLSFRPVILPDSALLELKVPDEARSNAWVSFDGKKRQQLCKGESMQISMSEYPMPTVNKLDQTEDWFASLSRCFGWNQRIEQRSITFYQE</sequence>
<evidence type="ECO:0000256" key="6">
    <source>
        <dbReference type="ARBA" id="ARBA00022679"/>
    </source>
</evidence>
<evidence type="ECO:0000313" key="20">
    <source>
        <dbReference type="Proteomes" id="UP000006727"/>
    </source>
</evidence>
<dbReference type="GO" id="GO:0006741">
    <property type="term" value="P:NADP+ biosynthetic process"/>
    <property type="evidence" value="ECO:0000318"/>
    <property type="project" value="GO_Central"/>
</dbReference>
<dbReference type="HAMAP" id="MF_00361">
    <property type="entry name" value="NAD_kinase"/>
    <property type="match status" value="1"/>
</dbReference>
<evidence type="ECO:0000256" key="9">
    <source>
        <dbReference type="ARBA" id="ARBA00022840"/>
    </source>
</evidence>
<dbReference type="EnsemblPlants" id="Pp3c18_2030V3.2">
    <property type="protein sequence ID" value="PAC:32982048.CDS.1"/>
    <property type="gene ID" value="Pp3c18_2030"/>
</dbReference>
<feature type="domain" description="DSP-PTPase phosphatase fused to NAD+ Kinase" evidence="17">
    <location>
        <begin position="247"/>
        <end position="400"/>
    </location>
</feature>
<dbReference type="GO" id="GO:0005524">
    <property type="term" value="F:ATP binding"/>
    <property type="evidence" value="ECO:0007669"/>
    <property type="project" value="UniProtKB-KW"/>
</dbReference>
<evidence type="ECO:0000313" key="19">
    <source>
        <dbReference type="EnsemblPlants" id="PAC:32982047.CDS.1"/>
    </source>
</evidence>
<evidence type="ECO:0000256" key="15">
    <source>
        <dbReference type="ARBA" id="ARBA00053646"/>
    </source>
</evidence>
<comment type="subcellular location">
    <subcellularLocation>
        <location evidence="1">Plastid</location>
        <location evidence="1">Chloroplast</location>
    </subcellularLocation>
</comment>
<evidence type="ECO:0000256" key="3">
    <source>
        <dbReference type="ARBA" id="ARBA00012120"/>
    </source>
</evidence>
<dbReference type="Proteomes" id="UP000006727">
    <property type="component" value="Chromosome 18"/>
</dbReference>
<dbReference type="PaxDb" id="3218-PP1S17_312V6.1"/>
<dbReference type="InterPro" id="IPR016064">
    <property type="entry name" value="NAD/diacylglycerol_kinase_sf"/>
</dbReference>
<dbReference type="PANTHER" id="PTHR20275:SF6">
    <property type="entry name" value="NAD KINASE 2, CHLOROPLASTIC"/>
    <property type="match status" value="1"/>
</dbReference>
<dbReference type="Gene3D" id="2.60.200.30">
    <property type="entry name" value="Probable inorganic polyphosphate/atp-NAD kinase, domain 2"/>
    <property type="match status" value="1"/>
</dbReference>
<evidence type="ECO:0000256" key="16">
    <source>
        <dbReference type="SAM" id="MobiDB-lite"/>
    </source>
</evidence>
<dbReference type="RefSeq" id="XP_024402450.1">
    <property type="nucleotide sequence ID" value="XM_024546682.2"/>
</dbReference>
<evidence type="ECO:0000256" key="4">
    <source>
        <dbReference type="ARBA" id="ARBA00022528"/>
    </source>
</evidence>
<keyword evidence="6" id="KW-0808">Transferase</keyword>
<dbReference type="FunFam" id="2.60.200.30:FF:000004">
    <property type="entry name" value="NAD kinase 2, chloroplastic"/>
    <property type="match status" value="1"/>
</dbReference>
<dbReference type="Pfam" id="PF22741">
    <property type="entry name" value="PTP-NADK"/>
    <property type="match status" value="1"/>
</dbReference>
<dbReference type="InterPro" id="IPR017438">
    <property type="entry name" value="ATP-NAD_kinase_N"/>
</dbReference>
<dbReference type="Gramene" id="Pp3c18_2030V3.2">
    <property type="protein sequence ID" value="PAC:32982048.CDS.1"/>
    <property type="gene ID" value="Pp3c18_2030"/>
</dbReference>
<keyword evidence="10" id="KW-0521">NADP</keyword>
<dbReference type="Pfam" id="PF01513">
    <property type="entry name" value="NAD_kinase"/>
    <property type="match status" value="1"/>
</dbReference>
<dbReference type="Gene3D" id="3.90.190.10">
    <property type="entry name" value="Protein tyrosine phosphatase superfamily"/>
    <property type="match status" value="1"/>
</dbReference>
<name>A0A2K1IZP0_PHYPA</name>
<dbReference type="SUPFAM" id="SSF111331">
    <property type="entry name" value="NAD kinase/diacylglycerol kinase-like"/>
    <property type="match status" value="1"/>
</dbReference>
<dbReference type="InterPro" id="IPR029021">
    <property type="entry name" value="Prot-tyrosine_phosphatase-like"/>
</dbReference>
<dbReference type="Pfam" id="PF20143">
    <property type="entry name" value="NAD_kinase_C"/>
    <property type="match status" value="1"/>
</dbReference>
<keyword evidence="4" id="KW-0150">Chloroplast</keyword>
<reference evidence="18 20" key="1">
    <citation type="journal article" date="2008" name="Science">
        <title>The Physcomitrella genome reveals evolutionary insights into the conquest of land by plants.</title>
        <authorList>
            <person name="Rensing S."/>
            <person name="Lang D."/>
            <person name="Zimmer A."/>
            <person name="Terry A."/>
            <person name="Salamov A."/>
            <person name="Shapiro H."/>
            <person name="Nishiyama T."/>
            <person name="Perroud P.-F."/>
            <person name="Lindquist E."/>
            <person name="Kamisugi Y."/>
            <person name="Tanahashi T."/>
            <person name="Sakakibara K."/>
            <person name="Fujita T."/>
            <person name="Oishi K."/>
            <person name="Shin-I T."/>
            <person name="Kuroki Y."/>
            <person name="Toyoda A."/>
            <person name="Suzuki Y."/>
            <person name="Hashimoto A."/>
            <person name="Yamaguchi K."/>
            <person name="Sugano A."/>
            <person name="Kohara Y."/>
            <person name="Fujiyama A."/>
            <person name="Anterola A."/>
            <person name="Aoki S."/>
            <person name="Ashton N."/>
            <person name="Barbazuk W.B."/>
            <person name="Barker E."/>
            <person name="Bennetzen J."/>
            <person name="Bezanilla M."/>
            <person name="Blankenship R."/>
            <person name="Cho S.H."/>
            <person name="Dutcher S."/>
            <person name="Estelle M."/>
            <person name="Fawcett J.A."/>
            <person name="Gundlach H."/>
            <person name="Hanada K."/>
            <person name="Heyl A."/>
            <person name="Hicks K.A."/>
            <person name="Hugh J."/>
            <person name="Lohr M."/>
            <person name="Mayer K."/>
            <person name="Melkozernov A."/>
            <person name="Murata T."/>
            <person name="Nelson D."/>
            <person name="Pils B."/>
            <person name="Prigge M."/>
            <person name="Reiss B."/>
            <person name="Renner T."/>
            <person name="Rombauts S."/>
            <person name="Rushton P."/>
            <person name="Sanderfoot A."/>
            <person name="Schween G."/>
            <person name="Shiu S.-H."/>
            <person name="Stueber K."/>
            <person name="Theodoulou F.L."/>
            <person name="Tu H."/>
            <person name="Van de Peer Y."/>
            <person name="Verrier P.J."/>
            <person name="Waters E."/>
            <person name="Wood A."/>
            <person name="Yang L."/>
            <person name="Cove D."/>
            <person name="Cuming A."/>
            <person name="Hasebe M."/>
            <person name="Lucas S."/>
            <person name="Mishler D.B."/>
            <person name="Reski R."/>
            <person name="Grigoriev I."/>
            <person name="Quatrano R.S."/>
            <person name="Boore J.L."/>
        </authorList>
    </citation>
    <scope>NUCLEOTIDE SEQUENCE [LARGE SCALE GENOMIC DNA]</scope>
    <source>
        <strain evidence="19 20">cv. Gransden 2004</strain>
    </source>
</reference>
<keyword evidence="11" id="KW-0112">Calmodulin-binding</keyword>
<keyword evidence="8" id="KW-0418">Kinase</keyword>
<dbReference type="InterPro" id="IPR055214">
    <property type="entry name" value="PTP-NADK"/>
</dbReference>
<evidence type="ECO:0000256" key="8">
    <source>
        <dbReference type="ARBA" id="ARBA00022777"/>
    </source>
</evidence>
<reference evidence="19" key="3">
    <citation type="submission" date="2020-12" db="UniProtKB">
        <authorList>
            <consortium name="EnsemblPlants"/>
        </authorList>
    </citation>
    <scope>IDENTIFICATION</scope>
</reference>
<evidence type="ECO:0000256" key="5">
    <source>
        <dbReference type="ARBA" id="ARBA00022640"/>
    </source>
</evidence>
<feature type="region of interest" description="Disordered" evidence="16">
    <location>
        <begin position="525"/>
        <end position="600"/>
    </location>
</feature>
<protein>
    <recommendedName>
        <fullName evidence="3">NAD(+) kinase</fullName>
        <ecNumber evidence="3">2.7.1.23</ecNumber>
    </recommendedName>
</protein>
<evidence type="ECO:0000256" key="11">
    <source>
        <dbReference type="ARBA" id="ARBA00022860"/>
    </source>
</evidence>
<dbReference type="KEGG" id="ppp:112295308"/>
<evidence type="ECO:0000256" key="14">
    <source>
        <dbReference type="ARBA" id="ARBA00047925"/>
    </source>
</evidence>
<dbReference type="Gene3D" id="3.40.50.10330">
    <property type="entry name" value="Probable inorganic polyphosphate/atp-NAD kinase, domain 1"/>
    <property type="match status" value="1"/>
</dbReference>
<comment type="catalytic activity">
    <reaction evidence="14">
        <text>NAD(+) + ATP = ADP + NADP(+) + H(+)</text>
        <dbReference type="Rhea" id="RHEA:18629"/>
        <dbReference type="ChEBI" id="CHEBI:15378"/>
        <dbReference type="ChEBI" id="CHEBI:30616"/>
        <dbReference type="ChEBI" id="CHEBI:57540"/>
        <dbReference type="ChEBI" id="CHEBI:58349"/>
        <dbReference type="ChEBI" id="CHEBI:456216"/>
        <dbReference type="EC" id="2.7.1.23"/>
    </reaction>
</comment>
<dbReference type="AlphaFoldDB" id="A0A2K1IZP0"/>
<dbReference type="OrthoDB" id="24581at2759"/>
<dbReference type="PANTHER" id="PTHR20275">
    <property type="entry name" value="NAD KINASE"/>
    <property type="match status" value="1"/>
</dbReference>
<dbReference type="InterPro" id="IPR017437">
    <property type="entry name" value="ATP-NAD_kinase_PpnK-typ_C"/>
</dbReference>
<dbReference type="SUPFAM" id="SSF52799">
    <property type="entry name" value="(Phosphotyrosine protein) phosphatases II"/>
    <property type="match status" value="1"/>
</dbReference>
<dbReference type="FunFam" id="3.40.50.10330:FF:000019">
    <property type="entry name" value="NAD kinase 2, chloroplastic"/>
    <property type="match status" value="1"/>
</dbReference>